<dbReference type="AlphaFoldDB" id="A0A3P7NYU1"/>
<dbReference type="PANTHER" id="PTHR22091:SF1">
    <property type="entry name" value="COILED-COIL DOMAIN-CONTAINING PROTEIN 77"/>
    <property type="match status" value="1"/>
</dbReference>
<dbReference type="PANTHER" id="PTHR22091">
    <property type="entry name" value="COILED-COIL DOMAIN-CONTAINING PROTEIN 77"/>
    <property type="match status" value="1"/>
</dbReference>
<keyword evidence="3" id="KW-1185">Reference proteome</keyword>
<accession>A0A3P7NYU1</accession>
<dbReference type="Proteomes" id="UP000281553">
    <property type="component" value="Unassembled WGS sequence"/>
</dbReference>
<reference evidence="2 3" key="1">
    <citation type="submission" date="2018-11" db="EMBL/GenBank/DDBJ databases">
        <authorList>
            <consortium name="Pathogen Informatics"/>
        </authorList>
    </citation>
    <scope>NUCLEOTIDE SEQUENCE [LARGE SCALE GENOMIC DNA]</scope>
</reference>
<evidence type="ECO:0000313" key="3">
    <source>
        <dbReference type="Proteomes" id="UP000281553"/>
    </source>
</evidence>
<sequence length="129" mass="15569">MEDQLIQLREESHASKQVHQERTERLTNQLKLSRQHYRDLERRRQLEVEGYQTDLDDLRKKLKDVEKKFLQMTLGCAKDSDCRAKSLDKFDLRILENVRQTSTRSKFLLNDLKNLKALMYTLEDEMRKL</sequence>
<dbReference type="InterPro" id="IPR037696">
    <property type="entry name" value="CCDC77"/>
</dbReference>
<dbReference type="OrthoDB" id="191169at2759"/>
<dbReference type="GO" id="GO:0005813">
    <property type="term" value="C:centrosome"/>
    <property type="evidence" value="ECO:0007669"/>
    <property type="project" value="TreeGrafter"/>
</dbReference>
<gene>
    <name evidence="2" type="ORF">DILT_LOCUS9620</name>
</gene>
<feature type="compositionally biased region" description="Basic and acidic residues" evidence="1">
    <location>
        <begin position="8"/>
        <end position="25"/>
    </location>
</feature>
<feature type="region of interest" description="Disordered" evidence="1">
    <location>
        <begin position="1"/>
        <end position="27"/>
    </location>
</feature>
<organism evidence="2 3">
    <name type="scientific">Dibothriocephalus latus</name>
    <name type="common">Fish tapeworm</name>
    <name type="synonym">Diphyllobothrium latum</name>
    <dbReference type="NCBI Taxonomy" id="60516"/>
    <lineage>
        <taxon>Eukaryota</taxon>
        <taxon>Metazoa</taxon>
        <taxon>Spiralia</taxon>
        <taxon>Lophotrochozoa</taxon>
        <taxon>Platyhelminthes</taxon>
        <taxon>Cestoda</taxon>
        <taxon>Eucestoda</taxon>
        <taxon>Diphyllobothriidea</taxon>
        <taxon>Diphyllobothriidae</taxon>
        <taxon>Dibothriocephalus</taxon>
    </lineage>
</organism>
<evidence type="ECO:0000256" key="1">
    <source>
        <dbReference type="SAM" id="MobiDB-lite"/>
    </source>
</evidence>
<evidence type="ECO:0000313" key="2">
    <source>
        <dbReference type="EMBL" id="VDN13789.1"/>
    </source>
</evidence>
<dbReference type="EMBL" id="UYRU01057359">
    <property type="protein sequence ID" value="VDN13789.1"/>
    <property type="molecule type" value="Genomic_DNA"/>
</dbReference>
<proteinExistence type="predicted"/>
<name>A0A3P7NYU1_DIBLA</name>
<protein>
    <submittedName>
        <fullName evidence="2">Uncharacterized protein</fullName>
    </submittedName>
</protein>